<dbReference type="AlphaFoldDB" id="A0AA36B1U9"/>
<dbReference type="Proteomes" id="UP001162480">
    <property type="component" value="Chromosome 8"/>
</dbReference>
<proteinExistence type="predicted"/>
<dbReference type="EMBL" id="OX597821">
    <property type="protein sequence ID" value="CAI9726421.1"/>
    <property type="molecule type" value="Genomic_DNA"/>
</dbReference>
<sequence>MRTRSEIIAKSFKKCRIRNAINGAEDDALLEDCDINSGDGELLGFRDEQFSNFVDNAKSISSSFLPVVSSHDITDIKSNTFNIAALC</sequence>
<evidence type="ECO:0000313" key="1">
    <source>
        <dbReference type="EMBL" id="CAI9726421.1"/>
    </source>
</evidence>
<organism evidence="1 2">
    <name type="scientific">Octopus vulgaris</name>
    <name type="common">Common octopus</name>
    <dbReference type="NCBI Taxonomy" id="6645"/>
    <lineage>
        <taxon>Eukaryota</taxon>
        <taxon>Metazoa</taxon>
        <taxon>Spiralia</taxon>
        <taxon>Lophotrochozoa</taxon>
        <taxon>Mollusca</taxon>
        <taxon>Cephalopoda</taxon>
        <taxon>Coleoidea</taxon>
        <taxon>Octopodiformes</taxon>
        <taxon>Octopoda</taxon>
        <taxon>Incirrata</taxon>
        <taxon>Octopodidae</taxon>
        <taxon>Octopus</taxon>
    </lineage>
</organism>
<name>A0AA36B1U9_OCTVU</name>
<accession>A0AA36B1U9</accession>
<gene>
    <name evidence="1" type="ORF">OCTVUL_1B000951</name>
</gene>
<protein>
    <submittedName>
        <fullName evidence="1">Uncharacterized protein</fullName>
    </submittedName>
</protein>
<evidence type="ECO:0000313" key="2">
    <source>
        <dbReference type="Proteomes" id="UP001162480"/>
    </source>
</evidence>
<keyword evidence="2" id="KW-1185">Reference proteome</keyword>
<reference evidence="1" key="1">
    <citation type="submission" date="2023-08" db="EMBL/GenBank/DDBJ databases">
        <authorList>
            <person name="Alioto T."/>
            <person name="Alioto T."/>
            <person name="Gomez Garrido J."/>
        </authorList>
    </citation>
    <scope>NUCLEOTIDE SEQUENCE</scope>
</reference>